<sequence length="89" mass="10264">MEEEDLEVEEQDLEVEEESVDLSFDLFDYDETDGHSDICENVDGSVKAVEGEDEHYVVQDQNEREQDEKVVKSTTGSHIERHFAKTTIL</sequence>
<proteinExistence type="predicted"/>
<dbReference type="Proteomes" id="UP000887579">
    <property type="component" value="Unplaced"/>
</dbReference>
<name>A0AC34GE94_9BILA</name>
<evidence type="ECO:0000313" key="2">
    <source>
        <dbReference type="WBParaSite" id="ES5_v2.g27902.t1"/>
    </source>
</evidence>
<evidence type="ECO:0000313" key="1">
    <source>
        <dbReference type="Proteomes" id="UP000887579"/>
    </source>
</evidence>
<dbReference type="WBParaSite" id="ES5_v2.g27902.t1">
    <property type="protein sequence ID" value="ES5_v2.g27902.t1"/>
    <property type="gene ID" value="ES5_v2.g27902"/>
</dbReference>
<organism evidence="1 2">
    <name type="scientific">Panagrolaimus sp. ES5</name>
    <dbReference type="NCBI Taxonomy" id="591445"/>
    <lineage>
        <taxon>Eukaryota</taxon>
        <taxon>Metazoa</taxon>
        <taxon>Ecdysozoa</taxon>
        <taxon>Nematoda</taxon>
        <taxon>Chromadorea</taxon>
        <taxon>Rhabditida</taxon>
        <taxon>Tylenchina</taxon>
        <taxon>Panagrolaimomorpha</taxon>
        <taxon>Panagrolaimoidea</taxon>
        <taxon>Panagrolaimidae</taxon>
        <taxon>Panagrolaimus</taxon>
    </lineage>
</organism>
<protein>
    <submittedName>
        <fullName evidence="2">Uncharacterized protein</fullName>
    </submittedName>
</protein>
<reference evidence="2" key="1">
    <citation type="submission" date="2022-11" db="UniProtKB">
        <authorList>
            <consortium name="WormBaseParasite"/>
        </authorList>
    </citation>
    <scope>IDENTIFICATION</scope>
</reference>
<accession>A0AC34GE94</accession>